<comment type="caution">
    <text evidence="2">The sequence shown here is derived from an EMBL/GenBank/DDBJ whole genome shotgun (WGS) entry which is preliminary data.</text>
</comment>
<feature type="coiled-coil region" evidence="1">
    <location>
        <begin position="69"/>
        <end position="96"/>
    </location>
</feature>
<name>A0A6L9EG67_9FLAO</name>
<reference evidence="2 3" key="1">
    <citation type="submission" date="2020-01" db="EMBL/GenBank/DDBJ databases">
        <title>Bacteria diversity of Porities sp.</title>
        <authorList>
            <person name="Wang G."/>
        </authorList>
    </citation>
    <scope>NUCLEOTIDE SEQUENCE [LARGE SCALE GENOMIC DNA]</scope>
    <source>
        <strain evidence="2 3">R33</strain>
    </source>
</reference>
<gene>
    <name evidence="2" type="ORF">GTQ38_16655</name>
</gene>
<sequence>MKTAEYPSRKDRDTMPMILRLERNNSQILCLKDKLSSYVCEPKTLSLFEHMESLKSRLERMRNSNLEVISMLKDQKKALEIRKENIVNRFKEFKELEDNVFEYIGMARMHC</sequence>
<dbReference type="RefSeq" id="WP_161436675.1">
    <property type="nucleotide sequence ID" value="NZ_WXYO01000007.1"/>
</dbReference>
<dbReference type="Proteomes" id="UP000475249">
    <property type="component" value="Unassembled WGS sequence"/>
</dbReference>
<keyword evidence="3" id="KW-1185">Reference proteome</keyword>
<keyword evidence="1" id="KW-0175">Coiled coil</keyword>
<evidence type="ECO:0000313" key="3">
    <source>
        <dbReference type="Proteomes" id="UP000475249"/>
    </source>
</evidence>
<evidence type="ECO:0000313" key="2">
    <source>
        <dbReference type="EMBL" id="NAS13646.1"/>
    </source>
</evidence>
<dbReference type="AlphaFoldDB" id="A0A6L9EG67"/>
<proteinExistence type="predicted"/>
<evidence type="ECO:0000256" key="1">
    <source>
        <dbReference type="SAM" id="Coils"/>
    </source>
</evidence>
<organism evidence="2 3">
    <name type="scientific">Poritiphilus flavus</name>
    <dbReference type="NCBI Taxonomy" id="2697053"/>
    <lineage>
        <taxon>Bacteria</taxon>
        <taxon>Pseudomonadati</taxon>
        <taxon>Bacteroidota</taxon>
        <taxon>Flavobacteriia</taxon>
        <taxon>Flavobacteriales</taxon>
        <taxon>Flavobacteriaceae</taxon>
        <taxon>Poritiphilus</taxon>
    </lineage>
</organism>
<accession>A0A6L9EG67</accession>
<protein>
    <submittedName>
        <fullName evidence="2">Uncharacterized protein</fullName>
    </submittedName>
</protein>
<dbReference type="EMBL" id="WXYO01000007">
    <property type="protein sequence ID" value="NAS13646.1"/>
    <property type="molecule type" value="Genomic_DNA"/>
</dbReference>